<gene>
    <name evidence="15" type="ORF">FHX40_3294</name>
</gene>
<evidence type="ECO:0000256" key="8">
    <source>
        <dbReference type="ARBA" id="ARBA00022777"/>
    </source>
</evidence>
<evidence type="ECO:0000259" key="14">
    <source>
        <dbReference type="PROSITE" id="PS50885"/>
    </source>
</evidence>
<keyword evidence="10 13" id="KW-1133">Transmembrane helix</keyword>
<feature type="compositionally biased region" description="Low complexity" evidence="12">
    <location>
        <begin position="685"/>
        <end position="694"/>
    </location>
</feature>
<feature type="domain" description="HAMP" evidence="14">
    <location>
        <begin position="368"/>
        <end position="425"/>
    </location>
</feature>
<evidence type="ECO:0000256" key="10">
    <source>
        <dbReference type="ARBA" id="ARBA00022989"/>
    </source>
</evidence>
<evidence type="ECO:0000313" key="15">
    <source>
        <dbReference type="EMBL" id="TQM76550.1"/>
    </source>
</evidence>
<dbReference type="AlphaFoldDB" id="A0A543J154"/>
<protein>
    <recommendedName>
        <fullName evidence="3">histidine kinase</fullName>
        <ecNumber evidence="3">2.7.13.3</ecNumber>
    </recommendedName>
</protein>
<dbReference type="Gene3D" id="3.30.565.10">
    <property type="entry name" value="Histidine kinase-like ATPase, C-terminal domain"/>
    <property type="match status" value="1"/>
</dbReference>
<feature type="transmembrane region" description="Helical" evidence="13">
    <location>
        <begin position="40"/>
        <end position="66"/>
    </location>
</feature>
<dbReference type="PROSITE" id="PS50885">
    <property type="entry name" value="HAMP"/>
    <property type="match status" value="1"/>
</dbReference>
<evidence type="ECO:0000256" key="5">
    <source>
        <dbReference type="ARBA" id="ARBA00022679"/>
    </source>
</evidence>
<feature type="region of interest" description="Disordered" evidence="12">
    <location>
        <begin position="685"/>
        <end position="771"/>
    </location>
</feature>
<evidence type="ECO:0000256" key="3">
    <source>
        <dbReference type="ARBA" id="ARBA00012438"/>
    </source>
</evidence>
<evidence type="ECO:0000256" key="6">
    <source>
        <dbReference type="ARBA" id="ARBA00022692"/>
    </source>
</evidence>
<feature type="compositionally biased region" description="Low complexity" evidence="12">
    <location>
        <begin position="757"/>
        <end position="767"/>
    </location>
</feature>
<dbReference type="InterPro" id="IPR050980">
    <property type="entry name" value="2C_sensor_his_kinase"/>
</dbReference>
<evidence type="ECO:0000256" key="2">
    <source>
        <dbReference type="ARBA" id="ARBA00004370"/>
    </source>
</evidence>
<keyword evidence="6 13" id="KW-0812">Transmembrane</keyword>
<feature type="region of interest" description="Disordered" evidence="12">
    <location>
        <begin position="847"/>
        <end position="887"/>
    </location>
</feature>
<evidence type="ECO:0000313" key="16">
    <source>
        <dbReference type="Proteomes" id="UP000319213"/>
    </source>
</evidence>
<dbReference type="SMART" id="SM00387">
    <property type="entry name" value="HATPase_c"/>
    <property type="match status" value="1"/>
</dbReference>
<keyword evidence="13" id="KW-0472">Membrane</keyword>
<comment type="caution">
    <text evidence="15">The sequence shown here is derived from an EMBL/GenBank/DDBJ whole genome shotgun (WGS) entry which is preliminary data.</text>
</comment>
<evidence type="ECO:0000256" key="13">
    <source>
        <dbReference type="SAM" id="Phobius"/>
    </source>
</evidence>
<dbReference type="RefSeq" id="WP_170198857.1">
    <property type="nucleotide sequence ID" value="NZ_VFPQ01000001.1"/>
</dbReference>
<comment type="subcellular location">
    <subcellularLocation>
        <location evidence="2">Membrane</location>
    </subcellularLocation>
</comment>
<dbReference type="EMBL" id="VFPQ01000001">
    <property type="protein sequence ID" value="TQM76550.1"/>
    <property type="molecule type" value="Genomic_DNA"/>
</dbReference>
<dbReference type="GO" id="GO:0016020">
    <property type="term" value="C:membrane"/>
    <property type="evidence" value="ECO:0007669"/>
    <property type="project" value="UniProtKB-SubCell"/>
</dbReference>
<name>A0A543J154_9ACTN</name>
<dbReference type="InterPro" id="IPR003594">
    <property type="entry name" value="HATPase_dom"/>
</dbReference>
<dbReference type="Gene3D" id="6.10.340.10">
    <property type="match status" value="1"/>
</dbReference>
<feature type="region of interest" description="Disordered" evidence="12">
    <location>
        <begin position="1"/>
        <end position="28"/>
    </location>
</feature>
<dbReference type="PANTHER" id="PTHR44936:SF9">
    <property type="entry name" value="SENSOR PROTEIN CREC"/>
    <property type="match status" value="1"/>
</dbReference>
<dbReference type="Pfam" id="PF08376">
    <property type="entry name" value="NIT"/>
    <property type="match status" value="1"/>
</dbReference>
<dbReference type="EC" id="2.7.13.3" evidence="3"/>
<keyword evidence="8 15" id="KW-0418">Kinase</keyword>
<evidence type="ECO:0000256" key="7">
    <source>
        <dbReference type="ARBA" id="ARBA00022741"/>
    </source>
</evidence>
<evidence type="ECO:0000256" key="1">
    <source>
        <dbReference type="ARBA" id="ARBA00000085"/>
    </source>
</evidence>
<dbReference type="InterPro" id="IPR036890">
    <property type="entry name" value="HATPase_C_sf"/>
</dbReference>
<feature type="compositionally biased region" description="Low complexity" evidence="12">
    <location>
        <begin position="720"/>
        <end position="733"/>
    </location>
</feature>
<accession>A0A543J154</accession>
<dbReference type="GO" id="GO:0005524">
    <property type="term" value="F:ATP binding"/>
    <property type="evidence" value="ECO:0007669"/>
    <property type="project" value="UniProtKB-KW"/>
</dbReference>
<comment type="catalytic activity">
    <reaction evidence="1">
        <text>ATP + protein L-histidine = ADP + protein N-phospho-L-histidine.</text>
        <dbReference type="EC" id="2.7.13.3"/>
    </reaction>
</comment>
<keyword evidence="16" id="KW-1185">Reference proteome</keyword>
<evidence type="ECO:0000256" key="12">
    <source>
        <dbReference type="SAM" id="MobiDB-lite"/>
    </source>
</evidence>
<feature type="region of interest" description="Disordered" evidence="12">
    <location>
        <begin position="899"/>
        <end position="930"/>
    </location>
</feature>
<feature type="compositionally biased region" description="Basic and acidic residues" evidence="12">
    <location>
        <begin position="734"/>
        <end position="753"/>
    </location>
</feature>
<dbReference type="GO" id="GO:0004673">
    <property type="term" value="F:protein histidine kinase activity"/>
    <property type="evidence" value="ECO:0007669"/>
    <property type="project" value="UniProtKB-EC"/>
</dbReference>
<dbReference type="Pfam" id="PF02518">
    <property type="entry name" value="HATPase_c"/>
    <property type="match status" value="1"/>
</dbReference>
<organism evidence="15 16">
    <name type="scientific">Thermopolyspora flexuosa</name>
    <dbReference type="NCBI Taxonomy" id="103836"/>
    <lineage>
        <taxon>Bacteria</taxon>
        <taxon>Bacillati</taxon>
        <taxon>Actinomycetota</taxon>
        <taxon>Actinomycetes</taxon>
        <taxon>Streptosporangiales</taxon>
        <taxon>Streptosporangiaceae</taxon>
        <taxon>Thermopolyspora</taxon>
    </lineage>
</organism>
<dbReference type="InterPro" id="IPR003660">
    <property type="entry name" value="HAMP_dom"/>
</dbReference>
<dbReference type="InterPro" id="IPR013587">
    <property type="entry name" value="Nitrate/nitrite_sensing"/>
</dbReference>
<dbReference type="SUPFAM" id="SSF55874">
    <property type="entry name" value="ATPase domain of HSP90 chaperone/DNA topoisomerase II/histidine kinase"/>
    <property type="match status" value="1"/>
</dbReference>
<keyword evidence="9" id="KW-0067">ATP-binding</keyword>
<dbReference type="PANTHER" id="PTHR44936">
    <property type="entry name" value="SENSOR PROTEIN CREC"/>
    <property type="match status" value="1"/>
</dbReference>
<reference evidence="15 16" key="1">
    <citation type="submission" date="2019-06" db="EMBL/GenBank/DDBJ databases">
        <title>Sequencing the genomes of 1000 actinobacteria strains.</title>
        <authorList>
            <person name="Klenk H.-P."/>
        </authorList>
    </citation>
    <scope>NUCLEOTIDE SEQUENCE [LARGE SCALE GENOMIC DNA]</scope>
    <source>
        <strain evidence="15 16">DSM 43186</strain>
    </source>
</reference>
<evidence type="ECO:0000256" key="9">
    <source>
        <dbReference type="ARBA" id="ARBA00022840"/>
    </source>
</evidence>
<keyword evidence="11" id="KW-0902">Two-component regulatory system</keyword>
<keyword evidence="7" id="KW-0547">Nucleotide-binding</keyword>
<dbReference type="Proteomes" id="UP000319213">
    <property type="component" value="Unassembled WGS sequence"/>
</dbReference>
<proteinExistence type="predicted"/>
<keyword evidence="4" id="KW-0597">Phosphoprotein</keyword>
<evidence type="ECO:0000256" key="11">
    <source>
        <dbReference type="ARBA" id="ARBA00023012"/>
    </source>
</evidence>
<evidence type="ECO:0000256" key="4">
    <source>
        <dbReference type="ARBA" id="ARBA00022553"/>
    </source>
</evidence>
<keyword evidence="5" id="KW-0808">Transferase</keyword>
<dbReference type="GO" id="GO:0000160">
    <property type="term" value="P:phosphorelay signal transduction system"/>
    <property type="evidence" value="ECO:0007669"/>
    <property type="project" value="UniProtKB-KW"/>
</dbReference>
<sequence length="930" mass="97155">MRKTDPQGGRGSASGASRVSRRAGTGGRLRLRDRRVRTRLATLILLPTAVAILVAVVQPVGAFAVWADHRRLAEIATLTERIDTLAHETGAERTLTAWYLADPTRSRRERVDAQRARVDAAAGRVTALLASLDTGGDARLGRKVKAVRERLAGIETLRDETLRDGAQPGAALDGYRPVIDAFLALADELGRYGADAGLDGDAVALGALSRAKEELSRQIGTLLVALEAGRFDDDRMPAFLAARERELAETNLFESEAEAATLARYHKAVGGARVAETDRVRGLVTARLREGGEPRGIDPDGDDDARHWYENANAVLEQLRTVERELAADLAAEAAELNERARIRALVTGAGCALLLALALLITGMVAASLARSLRRLRAAALRLTGGRPDAAGASPYDEADDDGEFGELARAFDEVHREAARLAAEQERLRGDVAALLANLARRGEAIAEQQRMLLAELERGEYDEARLGALVRLGRLADRMRRTGENLLLVAGQEPPRTFGSPAPLTEVVRAALARVADGDRVIVQVRHDVTVAGEAVRDVAHLLAELVENALAASGGGGTPVIVTSSAGESGGVLLSVSDHGAGMTDEELAAANAALAAAPETDGTVPRHLGLAAAGRLARRHGVQVRLRRREEGGVGAMVLLPGALLRPGGPVGAAPAADPYGTGHDTGGYGGAYGGSVPAADAVPAGPADRTSGRDRHATPTAPVDTPWPGSLPLPGSTGTTASPAAAPARDEDLRDPQRRQEPWDPWKPRSPAGAGAGAPPAVEEATPADGAEYLPIFASVESEWFRRAGRPAPAGGGASAEEEIVVVQGEEGGRAARRTGGWSSPADAGWRAAQAIGNPVAGGMTDAGLPKRVPRANLVPGSVGTDATSRQYPAPALSPEGVRDRLAGFQQGVRQGRAAARGMRNQEQAHPGGMPGVDGYKEDP</sequence>